<organism evidence="6 7">
    <name type="scientific">Neolamprologus brichardi</name>
    <name type="common">Fairy cichlid</name>
    <name type="synonym">Lamprologus brichardi</name>
    <dbReference type="NCBI Taxonomy" id="32507"/>
    <lineage>
        <taxon>Eukaryota</taxon>
        <taxon>Metazoa</taxon>
        <taxon>Chordata</taxon>
        <taxon>Craniata</taxon>
        <taxon>Vertebrata</taxon>
        <taxon>Euteleostomi</taxon>
        <taxon>Actinopterygii</taxon>
        <taxon>Neopterygii</taxon>
        <taxon>Teleostei</taxon>
        <taxon>Neoteleostei</taxon>
        <taxon>Acanthomorphata</taxon>
        <taxon>Ovalentaria</taxon>
        <taxon>Cichlomorphae</taxon>
        <taxon>Cichliformes</taxon>
        <taxon>Cichlidae</taxon>
        <taxon>African cichlids</taxon>
        <taxon>Pseudocrenilabrinae</taxon>
        <taxon>Lamprologini</taxon>
        <taxon>Neolamprologus</taxon>
    </lineage>
</organism>
<dbReference type="PANTHER" id="PTHR28657:SF2">
    <property type="entry name" value="INDOLEAMINE 2,3-DIOXYGENASE 1"/>
    <property type="match status" value="1"/>
</dbReference>
<dbReference type="InterPro" id="IPR037217">
    <property type="entry name" value="Trp/Indoleamine_2_3_dOase-like"/>
</dbReference>
<comment type="similarity">
    <text evidence="1">Belongs to the indoleamine 2,3-dioxygenase family.</text>
</comment>
<evidence type="ECO:0000256" key="3">
    <source>
        <dbReference type="ARBA" id="ARBA00023004"/>
    </source>
</evidence>
<dbReference type="GO" id="GO:0034354">
    <property type="term" value="P:'de novo' NAD+ biosynthetic process from L-tryptophan"/>
    <property type="evidence" value="ECO:0007669"/>
    <property type="project" value="TreeGrafter"/>
</dbReference>
<dbReference type="Ensembl" id="ENSNBRT00000022195.1">
    <property type="protein sequence ID" value="ENSNBRP00000021613.1"/>
    <property type="gene ID" value="ENSNBRG00000016561.1"/>
</dbReference>
<protein>
    <submittedName>
        <fullName evidence="6">Indoleamine 2,3-dioxygenase 2-like</fullName>
    </submittedName>
</protein>
<evidence type="ECO:0000256" key="2">
    <source>
        <dbReference type="ARBA" id="ARBA00022723"/>
    </source>
</evidence>
<dbReference type="SUPFAM" id="SSF140959">
    <property type="entry name" value="Indolic compounds 2,3-dioxygenase-like"/>
    <property type="match status" value="1"/>
</dbReference>
<reference evidence="6" key="2">
    <citation type="submission" date="2025-09" db="UniProtKB">
        <authorList>
            <consortium name="Ensembl"/>
        </authorList>
    </citation>
    <scope>IDENTIFICATION</scope>
</reference>
<name>A0A3Q4HLI1_NEOBR</name>
<dbReference type="GO" id="GO:0046872">
    <property type="term" value="F:metal ion binding"/>
    <property type="evidence" value="ECO:0007669"/>
    <property type="project" value="UniProtKB-KW"/>
</dbReference>
<dbReference type="InterPro" id="IPR000898">
    <property type="entry name" value="Indolamine_dOase"/>
</dbReference>
<evidence type="ECO:0000256" key="5">
    <source>
        <dbReference type="PIRSR" id="PIRSR600898-1"/>
    </source>
</evidence>
<evidence type="ECO:0000256" key="1">
    <source>
        <dbReference type="ARBA" id="ARBA00007119"/>
    </source>
</evidence>
<keyword evidence="4" id="KW-0823">Tryptophan catabolism</keyword>
<dbReference type="Pfam" id="PF01231">
    <property type="entry name" value="IDO"/>
    <property type="match status" value="2"/>
</dbReference>
<dbReference type="GO" id="GO:0004833">
    <property type="term" value="F:L-tryptophan 2,3-dioxygenase activity"/>
    <property type="evidence" value="ECO:0007669"/>
    <property type="project" value="TreeGrafter"/>
</dbReference>
<dbReference type="GO" id="GO:0005737">
    <property type="term" value="C:cytoplasm"/>
    <property type="evidence" value="ECO:0007669"/>
    <property type="project" value="TreeGrafter"/>
</dbReference>
<dbReference type="PANTHER" id="PTHR28657">
    <property type="entry name" value="INDOLEAMINE 2,3-DIOXYGENASE"/>
    <property type="match status" value="1"/>
</dbReference>
<feature type="binding site" description="proximal binding residue" evidence="5">
    <location>
        <position position="282"/>
    </location>
    <ligand>
        <name>heme b</name>
        <dbReference type="ChEBI" id="CHEBI:60344"/>
    </ligand>
    <ligandPart>
        <name>Fe</name>
        <dbReference type="ChEBI" id="CHEBI:18248"/>
    </ligandPart>
</feature>
<dbReference type="GO" id="GO:0019441">
    <property type="term" value="P:L-tryptophan catabolic process to kynurenine"/>
    <property type="evidence" value="ECO:0007669"/>
    <property type="project" value="InterPro"/>
</dbReference>
<dbReference type="GeneTree" id="ENSGT00940000164380"/>
<keyword evidence="2 5" id="KW-0479">Metal-binding</keyword>
<keyword evidence="7" id="KW-1185">Reference proteome</keyword>
<dbReference type="PROSITE" id="PS00876">
    <property type="entry name" value="IDO_1"/>
    <property type="match status" value="1"/>
</dbReference>
<evidence type="ECO:0000256" key="4">
    <source>
        <dbReference type="ARBA" id="ARBA00023079"/>
    </source>
</evidence>
<dbReference type="GO" id="GO:0033754">
    <property type="term" value="F:indoleamine 2,3-dioxygenase activity"/>
    <property type="evidence" value="ECO:0007669"/>
    <property type="project" value="TreeGrafter"/>
</dbReference>
<dbReference type="OMA" id="WHQYSGG"/>
<keyword evidence="5" id="KW-0349">Heme</keyword>
<dbReference type="GO" id="GO:0020037">
    <property type="term" value="F:heme binding"/>
    <property type="evidence" value="ECO:0007669"/>
    <property type="project" value="InterPro"/>
</dbReference>
<dbReference type="AlphaFoldDB" id="A0A3Q4HLI1"/>
<evidence type="ECO:0000313" key="7">
    <source>
        <dbReference type="Proteomes" id="UP000261580"/>
    </source>
</evidence>
<keyword evidence="3 5" id="KW-0408">Iron</keyword>
<reference evidence="6" key="1">
    <citation type="submission" date="2025-08" db="UniProtKB">
        <authorList>
            <consortium name="Ensembl"/>
        </authorList>
    </citation>
    <scope>IDENTIFICATION</scope>
</reference>
<dbReference type="Proteomes" id="UP000261580">
    <property type="component" value="Unassembled WGS sequence"/>
</dbReference>
<accession>A0A3Q4HLI1</accession>
<sequence length="342" mass="37558">THLIESRKLRDLVDKMPVLSPDLLSDHRELRLAHLALGFISMGYVWQEGQHAPAEILPKALALPFWLVSRRLGLPPILTYADSVLANWKLKDPTGNMDLIFSFPGGDTCRGFFIVSLLVEMAASPGIMVSITSFEVFLNISLAFSISLFPGPQTVCAFATCNLVMLFKPLTLTRGWRDNPMLPRGVLYEGVSDEPILLSGGSAAQSSAIQCFDALLCIKHEEETGAFLTRMRDYMPPAHRQLIETLSACPPLRDFILSCSNSDLCQAYNSCVSALVDLRNYHLNTVTKYVIIPGNYAQSVGCPFRGVGTALNTTGTGGSNLMVFLKSVRNTTQKALILERLS</sequence>
<dbReference type="Gene3D" id="1.20.58.480">
    <property type="match status" value="1"/>
</dbReference>
<evidence type="ECO:0000313" key="6">
    <source>
        <dbReference type="Ensembl" id="ENSNBRP00000021613.1"/>
    </source>
</evidence>
<proteinExistence type="inferred from homology"/>